<proteinExistence type="predicted"/>
<evidence type="ECO:0000256" key="4">
    <source>
        <dbReference type="SAM" id="Phobius"/>
    </source>
</evidence>
<dbReference type="Proteomes" id="UP000683417">
    <property type="component" value="Unassembled WGS sequence"/>
</dbReference>
<keyword evidence="4" id="KW-0472">Membrane</keyword>
<feature type="region of interest" description="Disordered" evidence="3">
    <location>
        <begin position="151"/>
        <end position="177"/>
    </location>
</feature>
<gene>
    <name evidence="5" type="ORF">BGTH12_LOCUS1668</name>
</gene>
<evidence type="ECO:0000256" key="3">
    <source>
        <dbReference type="SAM" id="MobiDB-lite"/>
    </source>
</evidence>
<protein>
    <submittedName>
        <fullName evidence="5">BgTH12-07488</fullName>
    </submittedName>
</protein>
<comment type="subcellular location">
    <subcellularLocation>
        <location evidence="1">Mitochondrion membrane</location>
    </subcellularLocation>
</comment>
<evidence type="ECO:0000313" key="6">
    <source>
        <dbReference type="Proteomes" id="UP000683417"/>
    </source>
</evidence>
<feature type="compositionally biased region" description="Pro residues" evidence="3">
    <location>
        <begin position="1"/>
        <end position="10"/>
    </location>
</feature>
<evidence type="ECO:0000256" key="2">
    <source>
        <dbReference type="ARBA" id="ARBA00022737"/>
    </source>
</evidence>
<dbReference type="AlphaFoldDB" id="A0A9W4D2W9"/>
<dbReference type="EMBL" id="CAJHIT010000003">
    <property type="protein sequence ID" value="CAD6500310.1"/>
    <property type="molecule type" value="Genomic_DNA"/>
</dbReference>
<feature type="compositionally biased region" description="Polar residues" evidence="3">
    <location>
        <begin position="20"/>
        <end position="32"/>
    </location>
</feature>
<feature type="transmembrane region" description="Helical" evidence="4">
    <location>
        <begin position="253"/>
        <end position="274"/>
    </location>
</feature>
<accession>A0A9W4D2W9</accession>
<comment type="caution">
    <text evidence="5">The sequence shown here is derived from an EMBL/GenBank/DDBJ whole genome shotgun (WGS) entry which is preliminary data.</text>
</comment>
<keyword evidence="4" id="KW-0812">Transmembrane</keyword>
<reference evidence="5" key="1">
    <citation type="submission" date="2020-10" db="EMBL/GenBank/DDBJ databases">
        <authorList>
            <person name="Muller C M."/>
        </authorList>
    </citation>
    <scope>NUCLEOTIDE SEQUENCE</scope>
    <source>
        <strain evidence="5">THUN-12</strain>
    </source>
</reference>
<organism evidence="5 6">
    <name type="scientific">Blumeria graminis f. sp. triticale</name>
    <dbReference type="NCBI Taxonomy" id="1689686"/>
    <lineage>
        <taxon>Eukaryota</taxon>
        <taxon>Fungi</taxon>
        <taxon>Dikarya</taxon>
        <taxon>Ascomycota</taxon>
        <taxon>Pezizomycotina</taxon>
        <taxon>Leotiomycetes</taxon>
        <taxon>Erysiphales</taxon>
        <taxon>Erysiphaceae</taxon>
        <taxon>Blumeria</taxon>
    </lineage>
</organism>
<name>A0A9W4D2W9_BLUGR</name>
<keyword evidence="2" id="KW-0677">Repeat</keyword>
<dbReference type="PANTHER" id="PTHR24089">
    <property type="entry name" value="SOLUTE CARRIER FAMILY 25"/>
    <property type="match status" value="1"/>
</dbReference>
<feature type="region of interest" description="Disordered" evidence="3">
    <location>
        <begin position="1"/>
        <end position="44"/>
    </location>
</feature>
<dbReference type="GO" id="GO:0031966">
    <property type="term" value="C:mitochondrial membrane"/>
    <property type="evidence" value="ECO:0007669"/>
    <property type="project" value="UniProtKB-SubCell"/>
</dbReference>
<feature type="transmembrane region" description="Helical" evidence="4">
    <location>
        <begin position="302"/>
        <end position="327"/>
    </location>
</feature>
<evidence type="ECO:0000256" key="1">
    <source>
        <dbReference type="ARBA" id="ARBA00004325"/>
    </source>
</evidence>
<sequence length="474" mass="52348">MSTQEPPNPLRPYYRPPSIGISQPSPVTTLTTHGLGPNNGNASSYASSARDIFSEIDYKDYLSKSSPSSLESIKYQVDEWLYRYVGTLFAQPFDVAKIILQARCHDSEDKRKSLNENLCPHRATIREPITSNYLSDDSDLDEPSYFTTAAPIPIDERSSKNRNRGVTNPKPSPPPSYQLALKTTGSVLEVISQEWAKEGARGVWKGSNITFVHGILFDTLEKWLRGLMSAILNLPETGLSSGLEIPAEFSGLLYPYTSLALSLSAGVMAGVILAPIDLIRTKVMLTPTSVTKRSLVSQFRMLNSYLCPSALLIPTILHSLVTPAIVYSTPTFLRSHLSIDPLLTPSSYQIARLVSRMLELCIKLPMEIVLRRAQISFIKKGQGWSNIQGSQSNHISTTVPVGDYRGVFGTMWLIVNEEGTRELSISGDRNKKTKIIRGQGLSGLWRGWRVGMWGIVGLWGARILNGSNGNIGEF</sequence>
<evidence type="ECO:0000313" key="5">
    <source>
        <dbReference type="EMBL" id="CAD6500310.1"/>
    </source>
</evidence>
<keyword evidence="4" id="KW-1133">Transmembrane helix</keyword>